<evidence type="ECO:0000313" key="3">
    <source>
        <dbReference type="EMBL" id="ALB28477.1"/>
    </source>
</evidence>
<organism evidence="3 4">
    <name type="scientific">Companilactobacillus heilongjiangensis</name>
    <dbReference type="NCBI Taxonomy" id="1074467"/>
    <lineage>
        <taxon>Bacteria</taxon>
        <taxon>Bacillati</taxon>
        <taxon>Bacillota</taxon>
        <taxon>Bacilli</taxon>
        <taxon>Lactobacillales</taxon>
        <taxon>Lactobacillaceae</taxon>
        <taxon>Companilactobacillus</taxon>
    </lineage>
</organism>
<protein>
    <recommendedName>
        <fullName evidence="2">Zinc-ribbon domain-containing protein</fullName>
    </recommendedName>
</protein>
<dbReference type="AlphaFoldDB" id="A0A0K2LAZ3"/>
<dbReference type="InterPro" id="IPR026870">
    <property type="entry name" value="Zinc_ribbon_dom"/>
</dbReference>
<evidence type="ECO:0000259" key="2">
    <source>
        <dbReference type="Pfam" id="PF13240"/>
    </source>
</evidence>
<feature type="transmembrane region" description="Helical" evidence="1">
    <location>
        <begin position="138"/>
        <end position="157"/>
    </location>
</feature>
<keyword evidence="1" id="KW-1133">Transmembrane helix</keyword>
<dbReference type="OrthoDB" id="2410059at2"/>
<keyword evidence="4" id="KW-1185">Reference proteome</keyword>
<dbReference type="EMBL" id="CP012559">
    <property type="protein sequence ID" value="ALB28477.1"/>
    <property type="molecule type" value="Genomic_DNA"/>
</dbReference>
<feature type="transmembrane region" description="Helical" evidence="1">
    <location>
        <begin position="169"/>
        <end position="188"/>
    </location>
</feature>
<keyword evidence="1" id="KW-0812">Transmembrane</keyword>
<evidence type="ECO:0000313" key="4">
    <source>
        <dbReference type="Proteomes" id="UP000061546"/>
    </source>
</evidence>
<feature type="transmembrane region" description="Helical" evidence="1">
    <location>
        <begin position="114"/>
        <end position="132"/>
    </location>
</feature>
<evidence type="ECO:0000256" key="1">
    <source>
        <dbReference type="SAM" id="Phobius"/>
    </source>
</evidence>
<reference evidence="3 4" key="1">
    <citation type="submission" date="2015-08" db="EMBL/GenBank/DDBJ databases">
        <title>Genomic sequence of Lactobacillus heilongjiangensis DSM 28069, isolated from Chinese traditional pickle.</title>
        <authorList>
            <person name="Jiang X."/>
            <person name="Zheng B."/>
            <person name="Cheng H."/>
        </authorList>
    </citation>
    <scope>NUCLEOTIDE SEQUENCE [LARGE SCALE GENOMIC DNA]</scope>
    <source>
        <strain evidence="3 4">DSM 28069</strain>
    </source>
</reference>
<gene>
    <name evidence="3" type="ORF">JP39_03370</name>
</gene>
<proteinExistence type="predicted"/>
<dbReference type="KEGG" id="lhi:JP39_03370"/>
<dbReference type="STRING" id="1074467.JP39_03370"/>
<accession>A0A0K2LAZ3</accession>
<dbReference type="RefSeq" id="WP_041499306.1">
    <property type="nucleotide sequence ID" value="NZ_BJDV01000008.1"/>
</dbReference>
<keyword evidence="1" id="KW-0472">Membrane</keyword>
<sequence>MKFCTNCGFKMNDDVEFCPKCGTKQVIPDLNNNGSNSNSSSETHQVDNQGYVDEQSNTQQAGPGINNNYQRRNVLNSKIKIGQPKHLNFMESVSYIFSNMFDFSSTVQDNQKSIFWWNYLLITIVSVVLTPTVQSIGYIEYLVFNSGIMLFTVASIMRRLNYLGKSKELAWLALVPVAVIYPLIMMFFNKKEDSVR</sequence>
<dbReference type="Pfam" id="PF13240">
    <property type="entry name" value="Zn_Ribbon_1"/>
    <property type="match status" value="1"/>
</dbReference>
<name>A0A0K2LAZ3_9LACO</name>
<dbReference type="Proteomes" id="UP000061546">
    <property type="component" value="Chromosome"/>
</dbReference>
<feature type="domain" description="Zinc-ribbon" evidence="2">
    <location>
        <begin position="3"/>
        <end position="24"/>
    </location>
</feature>